<comment type="caution">
    <text evidence="2">The sequence shown here is derived from an EMBL/GenBank/DDBJ whole genome shotgun (WGS) entry which is preliminary data.</text>
</comment>
<name>A3K0F9_SAGS3</name>
<evidence type="ECO:0000256" key="1">
    <source>
        <dbReference type="SAM" id="Phobius"/>
    </source>
</evidence>
<protein>
    <submittedName>
        <fullName evidence="2">Uncharacterized protein</fullName>
    </submittedName>
</protein>
<dbReference type="AlphaFoldDB" id="A3K0F9"/>
<keyword evidence="1" id="KW-0472">Membrane</keyword>
<dbReference type="EMBL" id="AAYA01000003">
    <property type="protein sequence ID" value="EBA09274.1"/>
    <property type="molecule type" value="Genomic_DNA"/>
</dbReference>
<reference evidence="2 3" key="1">
    <citation type="submission" date="2006-06" db="EMBL/GenBank/DDBJ databases">
        <authorList>
            <person name="Moran M.A."/>
            <person name="Ferriera S."/>
            <person name="Johnson J."/>
            <person name="Kravitz S."/>
            <person name="Beeson K."/>
            <person name="Sutton G."/>
            <person name="Rogers Y.-H."/>
            <person name="Friedman R."/>
            <person name="Frazier M."/>
            <person name="Venter J.C."/>
        </authorList>
    </citation>
    <scope>NUCLEOTIDE SEQUENCE [LARGE SCALE GENOMIC DNA]</scope>
    <source>
        <strain evidence="2 3">E-37</strain>
    </source>
</reference>
<dbReference type="RefSeq" id="WP_005856810.1">
    <property type="nucleotide sequence ID" value="NZ_AAYA01000003.1"/>
</dbReference>
<dbReference type="Proteomes" id="UP000005713">
    <property type="component" value="Unassembled WGS sequence"/>
</dbReference>
<evidence type="ECO:0000313" key="3">
    <source>
        <dbReference type="Proteomes" id="UP000005713"/>
    </source>
</evidence>
<dbReference type="OrthoDB" id="7272344at2"/>
<proteinExistence type="predicted"/>
<feature type="transmembrane region" description="Helical" evidence="1">
    <location>
        <begin position="94"/>
        <end position="116"/>
    </location>
</feature>
<feature type="transmembrane region" description="Helical" evidence="1">
    <location>
        <begin position="36"/>
        <end position="55"/>
    </location>
</feature>
<accession>A3K0F9</accession>
<sequence>MSFFARWLFAFLLLAATYNPTPWNYTRWALANYETQLPLTVLLGLLLFVGYVIYLRATLRSIGAFGMILVLAIVGAALWVLWDFGLIDLSDPGFATWIALVALSVVLGIGLSWSIIRRALSGQIDTDDVEE</sequence>
<keyword evidence="1" id="KW-0812">Transmembrane</keyword>
<dbReference type="InterPro" id="IPR045387">
    <property type="entry name" value="DUF6524"/>
</dbReference>
<keyword evidence="3" id="KW-1185">Reference proteome</keyword>
<evidence type="ECO:0000313" key="2">
    <source>
        <dbReference type="EMBL" id="EBA09274.1"/>
    </source>
</evidence>
<organism evidence="2 3">
    <name type="scientific">Sagittula stellata (strain ATCC 700073 / DSM 11524 / E-37)</name>
    <dbReference type="NCBI Taxonomy" id="388399"/>
    <lineage>
        <taxon>Bacteria</taxon>
        <taxon>Pseudomonadati</taxon>
        <taxon>Pseudomonadota</taxon>
        <taxon>Alphaproteobacteria</taxon>
        <taxon>Rhodobacterales</taxon>
        <taxon>Roseobacteraceae</taxon>
        <taxon>Sagittula</taxon>
    </lineage>
</organism>
<keyword evidence="1" id="KW-1133">Transmembrane helix</keyword>
<dbReference type="eggNOG" id="ENOG50316QI">
    <property type="taxonomic scope" value="Bacteria"/>
</dbReference>
<dbReference type="Pfam" id="PF20134">
    <property type="entry name" value="DUF6524"/>
    <property type="match status" value="1"/>
</dbReference>
<gene>
    <name evidence="2" type="ORF">SSE37_23569</name>
</gene>
<feature type="transmembrane region" description="Helical" evidence="1">
    <location>
        <begin position="62"/>
        <end position="82"/>
    </location>
</feature>